<feature type="region of interest" description="Disordered" evidence="1">
    <location>
        <begin position="43"/>
        <end position="64"/>
    </location>
</feature>
<keyword evidence="3" id="KW-1185">Reference proteome</keyword>
<dbReference type="AlphaFoldDB" id="A0A1L7WHF4"/>
<dbReference type="OrthoDB" id="10441788at2759"/>
<reference evidence="2 3" key="1">
    <citation type="submission" date="2016-03" db="EMBL/GenBank/DDBJ databases">
        <authorList>
            <person name="Ploux O."/>
        </authorList>
    </citation>
    <scope>NUCLEOTIDE SEQUENCE [LARGE SCALE GENOMIC DNA]</scope>
    <source>
        <strain evidence="2 3">UAMH 11012</strain>
    </source>
</reference>
<evidence type="ECO:0000313" key="3">
    <source>
        <dbReference type="Proteomes" id="UP000184330"/>
    </source>
</evidence>
<sequence>MSPPTPLWKTLKKAPLPSWMIPKNSPSVLTTILLPWPLAPRIPQTQPATNKSTHSNSPQWPGNTYGACNNQIQRVAEDKKKEETEKPTTIKTLKSRRKHQILKLLSMTDIKQAKQKSLLITKLPPEVLLLVHDFLGPASQRLLASTCQPLYELHKQHYHPNIIHTSNRVASFEVNVKHTYHDVIVVSFEHDIEATGYTPEFMAIVSKWLGLEKREGRVRFFKWLRGWRKEQQEKARKEGRKHEVRCFPTMGKSFFEY</sequence>
<protein>
    <recommendedName>
        <fullName evidence="4">F-box domain-containing protein</fullName>
    </recommendedName>
</protein>
<dbReference type="EMBL" id="FJOG01000002">
    <property type="protein sequence ID" value="CZR52199.1"/>
    <property type="molecule type" value="Genomic_DNA"/>
</dbReference>
<accession>A0A1L7WHF4</accession>
<gene>
    <name evidence="2" type="ORF">PAC_02076</name>
</gene>
<name>A0A1L7WHF4_9HELO</name>
<evidence type="ECO:0000256" key="1">
    <source>
        <dbReference type="SAM" id="MobiDB-lite"/>
    </source>
</evidence>
<evidence type="ECO:0008006" key="4">
    <source>
        <dbReference type="Google" id="ProtNLM"/>
    </source>
</evidence>
<proteinExistence type="predicted"/>
<organism evidence="2 3">
    <name type="scientific">Phialocephala subalpina</name>
    <dbReference type="NCBI Taxonomy" id="576137"/>
    <lineage>
        <taxon>Eukaryota</taxon>
        <taxon>Fungi</taxon>
        <taxon>Dikarya</taxon>
        <taxon>Ascomycota</taxon>
        <taxon>Pezizomycotina</taxon>
        <taxon>Leotiomycetes</taxon>
        <taxon>Helotiales</taxon>
        <taxon>Mollisiaceae</taxon>
        <taxon>Phialocephala</taxon>
        <taxon>Phialocephala fortinii species complex</taxon>
    </lineage>
</organism>
<dbReference type="Proteomes" id="UP000184330">
    <property type="component" value="Unassembled WGS sequence"/>
</dbReference>
<evidence type="ECO:0000313" key="2">
    <source>
        <dbReference type="EMBL" id="CZR52199.1"/>
    </source>
</evidence>